<reference evidence="1 2" key="1">
    <citation type="submission" date="2018-07" db="EMBL/GenBank/DDBJ databases">
        <title>Freshwater and sediment microbial communities from various areas in North America, analyzing microbe dynamics in response to fracking.</title>
        <authorList>
            <person name="Lamendella R."/>
        </authorList>
    </citation>
    <scope>NUCLEOTIDE SEQUENCE [LARGE SCALE GENOMIC DNA]</scope>
    <source>
        <strain evidence="1 2">160A</strain>
    </source>
</reference>
<comment type="caution">
    <text evidence="1">The sequence shown here is derived from an EMBL/GenBank/DDBJ whole genome shotgun (WGS) entry which is preliminary data.</text>
</comment>
<protein>
    <submittedName>
        <fullName evidence="1">Uncharacterized protein</fullName>
    </submittedName>
</protein>
<sequence>MPLTAHKQPLALNKLMENKFVKAKKAPEALRRSRGTVVVLEDKINGENLRIIGNF</sequence>
<dbReference type="Proteomes" id="UP000252733">
    <property type="component" value="Unassembled WGS sequence"/>
</dbReference>
<name>A0A2T0WQA1_9BACT</name>
<keyword evidence="2" id="KW-1185">Reference proteome</keyword>
<evidence type="ECO:0000313" key="2">
    <source>
        <dbReference type="Proteomes" id="UP000252733"/>
    </source>
</evidence>
<dbReference type="AlphaFoldDB" id="A0A2T0WQA1"/>
<accession>A0A2T0WQA1</accession>
<organism evidence="1 2">
    <name type="scientific">Marinilabilia salmonicolor</name>
    <dbReference type="NCBI Taxonomy" id="989"/>
    <lineage>
        <taxon>Bacteria</taxon>
        <taxon>Pseudomonadati</taxon>
        <taxon>Bacteroidota</taxon>
        <taxon>Bacteroidia</taxon>
        <taxon>Marinilabiliales</taxon>
        <taxon>Marinilabiliaceae</taxon>
        <taxon>Marinilabilia</taxon>
    </lineage>
</organism>
<gene>
    <name evidence="1" type="ORF">DFO77_13529</name>
</gene>
<evidence type="ECO:0000313" key="1">
    <source>
        <dbReference type="EMBL" id="RCW28846.1"/>
    </source>
</evidence>
<proteinExistence type="predicted"/>
<dbReference type="RefSeq" id="WP_181256535.1">
    <property type="nucleotide sequence ID" value="NZ_PVTS01000030.1"/>
</dbReference>
<dbReference type="EMBL" id="QPIZ01000035">
    <property type="protein sequence ID" value="RCW28846.1"/>
    <property type="molecule type" value="Genomic_DNA"/>
</dbReference>